<dbReference type="SUPFAM" id="SSF55031">
    <property type="entry name" value="Bacterial exopeptidase dimerisation domain"/>
    <property type="match status" value="1"/>
</dbReference>
<dbReference type="NCBIfam" id="NF005034">
    <property type="entry name" value="PRK06446.1"/>
    <property type="match status" value="1"/>
</dbReference>
<evidence type="ECO:0000259" key="4">
    <source>
        <dbReference type="Pfam" id="PF07687"/>
    </source>
</evidence>
<organism evidence="5 6">
    <name type="scientific">Candidatus Salinicoccus stercoripullorum</name>
    <dbReference type="NCBI Taxonomy" id="2838756"/>
    <lineage>
        <taxon>Bacteria</taxon>
        <taxon>Bacillati</taxon>
        <taxon>Bacillota</taxon>
        <taxon>Bacilli</taxon>
        <taxon>Bacillales</taxon>
        <taxon>Staphylococcaceae</taxon>
        <taxon>Salinicoccus</taxon>
    </lineage>
</organism>
<sequence>MEFKRIIDENRETYMAELFEVLRQESISAEDRGIRECVELVAGKLTNAGMDSVEIIETDRHPIIYGEYHVSDEAKTMLIYGHYDVQPPDPLEEWESPPFEPAIRDGRVYARGAGDNKGQIMAQILAVKTYIKAEGSLPINLKFVIEGEEETGSPNLPAFVEKNREKLETDLVYTSDGPMLADGHPVVLLGVRGLLYVELIAEGSKFDNHSGNKGNIARNPAWELMDLLGTMKDDDGKVLIEGFYDDVLPPTEKELELIDRLPFDLEEVRENIGDENIEFTKEDYYRALCFEPTFNIAGFTSGYGGEGAKTIIPAEAKVKMDMRLVMNQDPDEIFERLRRHVEKHAPNVEVKKLGMMQPSRTSSELEFIEPMRKSAEISFGKEAFIQPSLGGSLPDAVWTKILGVPSVVVPYANVDEANHSPNENLIVEHFYKGIETTCRVISEMGKLDRKNNI</sequence>
<evidence type="ECO:0000256" key="1">
    <source>
        <dbReference type="ARBA" id="ARBA00022670"/>
    </source>
</evidence>
<evidence type="ECO:0000313" key="6">
    <source>
        <dbReference type="Proteomes" id="UP000823989"/>
    </source>
</evidence>
<dbReference type="Gene3D" id="3.40.630.10">
    <property type="entry name" value="Zn peptidases"/>
    <property type="match status" value="1"/>
</dbReference>
<proteinExistence type="predicted"/>
<keyword evidence="1" id="KW-0645">Protease</keyword>
<dbReference type="NCBIfam" id="NF006579">
    <property type="entry name" value="PRK09104.1"/>
    <property type="match status" value="1"/>
</dbReference>
<dbReference type="Pfam" id="PF07687">
    <property type="entry name" value="M20_dimer"/>
    <property type="match status" value="1"/>
</dbReference>
<dbReference type="EMBL" id="DXHR01000009">
    <property type="protein sequence ID" value="HIW12088.1"/>
    <property type="molecule type" value="Genomic_DNA"/>
</dbReference>
<dbReference type="PANTHER" id="PTHR43270">
    <property type="entry name" value="BETA-ALA-HIS DIPEPTIDASE"/>
    <property type="match status" value="1"/>
</dbReference>
<keyword evidence="3" id="KW-0378">Hydrolase</keyword>
<evidence type="ECO:0000313" key="5">
    <source>
        <dbReference type="EMBL" id="HIW12088.1"/>
    </source>
</evidence>
<feature type="domain" description="Peptidase M20 dimerisation" evidence="4">
    <location>
        <begin position="190"/>
        <end position="348"/>
    </location>
</feature>
<dbReference type="Gene3D" id="3.30.70.360">
    <property type="match status" value="1"/>
</dbReference>
<dbReference type="GO" id="GO:0046872">
    <property type="term" value="F:metal ion binding"/>
    <property type="evidence" value="ECO:0007669"/>
    <property type="project" value="UniProtKB-KW"/>
</dbReference>
<evidence type="ECO:0000256" key="2">
    <source>
        <dbReference type="ARBA" id="ARBA00022723"/>
    </source>
</evidence>
<dbReference type="Proteomes" id="UP000823989">
    <property type="component" value="Unassembled WGS sequence"/>
</dbReference>
<dbReference type="InterPro" id="IPR011650">
    <property type="entry name" value="Peptidase_M20_dimer"/>
</dbReference>
<keyword evidence="2" id="KW-0479">Metal-binding</keyword>
<dbReference type="InterPro" id="IPR002933">
    <property type="entry name" value="Peptidase_M20"/>
</dbReference>
<dbReference type="SUPFAM" id="SSF53187">
    <property type="entry name" value="Zn-dependent exopeptidases"/>
    <property type="match status" value="1"/>
</dbReference>
<dbReference type="PANTHER" id="PTHR43270:SF8">
    <property type="entry name" value="DI- AND TRIPEPTIDASE DUG2-RELATED"/>
    <property type="match status" value="1"/>
</dbReference>
<reference evidence="5" key="1">
    <citation type="journal article" date="2021" name="PeerJ">
        <title>Extensive microbial diversity within the chicken gut microbiome revealed by metagenomics and culture.</title>
        <authorList>
            <person name="Gilroy R."/>
            <person name="Ravi A."/>
            <person name="Getino M."/>
            <person name="Pursley I."/>
            <person name="Horton D.L."/>
            <person name="Alikhan N.F."/>
            <person name="Baker D."/>
            <person name="Gharbi K."/>
            <person name="Hall N."/>
            <person name="Watson M."/>
            <person name="Adriaenssens E.M."/>
            <person name="Foster-Nyarko E."/>
            <person name="Jarju S."/>
            <person name="Secka A."/>
            <person name="Antonio M."/>
            <person name="Oren A."/>
            <person name="Chaudhuri R.R."/>
            <person name="La Ragione R."/>
            <person name="Hildebrand F."/>
            <person name="Pallen M.J."/>
        </authorList>
    </citation>
    <scope>NUCLEOTIDE SEQUENCE</scope>
    <source>
        <strain evidence="5">ChiHjej13B12-752</strain>
    </source>
</reference>
<accession>A0A9D1QGI5</accession>
<dbReference type="InterPro" id="IPR051458">
    <property type="entry name" value="Cyt/Met_Dipeptidase"/>
</dbReference>
<dbReference type="Pfam" id="PF01546">
    <property type="entry name" value="Peptidase_M20"/>
    <property type="match status" value="1"/>
</dbReference>
<dbReference type="AlphaFoldDB" id="A0A9D1QGI5"/>
<name>A0A9D1QGI5_9STAP</name>
<comment type="caution">
    <text evidence="5">The sequence shown here is derived from an EMBL/GenBank/DDBJ whole genome shotgun (WGS) entry which is preliminary data.</text>
</comment>
<dbReference type="GO" id="GO:0008233">
    <property type="term" value="F:peptidase activity"/>
    <property type="evidence" value="ECO:0007669"/>
    <property type="project" value="UniProtKB-KW"/>
</dbReference>
<evidence type="ECO:0000256" key="3">
    <source>
        <dbReference type="ARBA" id="ARBA00022801"/>
    </source>
</evidence>
<protein>
    <submittedName>
        <fullName evidence="5">M20/M25/M40 family metallo-hydrolase</fullName>
    </submittedName>
</protein>
<gene>
    <name evidence="5" type="ORF">H9891_02900</name>
</gene>
<dbReference type="GO" id="GO:0006508">
    <property type="term" value="P:proteolysis"/>
    <property type="evidence" value="ECO:0007669"/>
    <property type="project" value="UniProtKB-KW"/>
</dbReference>
<reference evidence="5" key="2">
    <citation type="submission" date="2021-04" db="EMBL/GenBank/DDBJ databases">
        <authorList>
            <person name="Gilroy R."/>
        </authorList>
    </citation>
    <scope>NUCLEOTIDE SEQUENCE</scope>
    <source>
        <strain evidence="5">ChiHjej13B12-752</strain>
    </source>
</reference>
<dbReference type="InterPro" id="IPR036264">
    <property type="entry name" value="Bact_exopeptidase_dim_dom"/>
</dbReference>